<dbReference type="PRINTS" id="PR01415">
    <property type="entry name" value="ANKYRIN"/>
</dbReference>
<reference evidence="2 3" key="1">
    <citation type="submission" date="2019-03" db="EMBL/GenBank/DDBJ databases">
        <title>Ramlibacter rhizophilus CCTCC AB2015357, whole genome shotgun sequence.</title>
        <authorList>
            <person name="Zhang X."/>
            <person name="Feng G."/>
            <person name="Zhu H."/>
        </authorList>
    </citation>
    <scope>NUCLEOTIDE SEQUENCE [LARGE SCALE GENOMIC DNA]</scope>
    <source>
        <strain evidence="2 3">CCTCC AB2015357</strain>
    </source>
</reference>
<dbReference type="Proteomes" id="UP000297564">
    <property type="component" value="Unassembled WGS sequence"/>
</dbReference>
<organism evidence="2 3">
    <name type="scientific">Ramlibacter rhizophilus</name>
    <dbReference type="NCBI Taxonomy" id="1781167"/>
    <lineage>
        <taxon>Bacteria</taxon>
        <taxon>Pseudomonadati</taxon>
        <taxon>Pseudomonadota</taxon>
        <taxon>Betaproteobacteria</taxon>
        <taxon>Burkholderiales</taxon>
        <taxon>Comamonadaceae</taxon>
        <taxon>Ramlibacter</taxon>
    </lineage>
</organism>
<dbReference type="Gene3D" id="1.25.40.20">
    <property type="entry name" value="Ankyrin repeat-containing domain"/>
    <property type="match status" value="3"/>
</dbReference>
<dbReference type="InterPro" id="IPR002110">
    <property type="entry name" value="Ankyrin_rpt"/>
</dbReference>
<keyword evidence="3" id="KW-1185">Reference proteome</keyword>
<feature type="repeat" description="ANK" evidence="1">
    <location>
        <begin position="90"/>
        <end position="118"/>
    </location>
</feature>
<evidence type="ECO:0000313" key="3">
    <source>
        <dbReference type="Proteomes" id="UP000297564"/>
    </source>
</evidence>
<evidence type="ECO:0000256" key="1">
    <source>
        <dbReference type="PROSITE-ProRule" id="PRU00023"/>
    </source>
</evidence>
<comment type="caution">
    <text evidence="2">The sequence shown here is derived from an EMBL/GenBank/DDBJ whole genome shotgun (WGS) entry which is preliminary data.</text>
</comment>
<protein>
    <submittedName>
        <fullName evidence="2">Ankyrin repeat domain-containing protein</fullName>
    </submittedName>
</protein>
<proteinExistence type="predicted"/>
<feature type="repeat" description="ANK" evidence="1">
    <location>
        <begin position="153"/>
        <end position="185"/>
    </location>
</feature>
<gene>
    <name evidence="2" type="ORF">EZ242_04225</name>
</gene>
<sequence>MRNYLKFIIYLTVVLGIFPARAGSYEDFFTAIKRDDAATVQSLLQRGFDPDARSPDGQSGLYLALREPSLKVARVLVDWPRLNVESRNQSDESPLMMAALKGHTDLVRRLIARDAHVNKPGWAPLHYAATHGHLEVMALLLEHHAFIDAESPNGTTPLMMAAMYGTPEAVKLLLDAGADVNMKNQLGMSAWDFAMKANRRDSAELISQHVRTKRPAGRW</sequence>
<dbReference type="AlphaFoldDB" id="A0A4Z0C1Z0"/>
<dbReference type="PANTHER" id="PTHR22677:SF4">
    <property type="entry name" value="USHER SYNDROME TYPE-1G PROTEIN-LIKE PROTEIN"/>
    <property type="match status" value="1"/>
</dbReference>
<dbReference type="SMART" id="SM00248">
    <property type="entry name" value="ANK"/>
    <property type="match status" value="5"/>
</dbReference>
<keyword evidence="1" id="KW-0040">ANK repeat</keyword>
<dbReference type="Pfam" id="PF12796">
    <property type="entry name" value="Ank_2"/>
    <property type="match status" value="2"/>
</dbReference>
<dbReference type="PROSITE" id="PS50297">
    <property type="entry name" value="ANK_REP_REGION"/>
    <property type="match status" value="3"/>
</dbReference>
<feature type="repeat" description="ANK" evidence="1">
    <location>
        <begin position="120"/>
        <end position="152"/>
    </location>
</feature>
<name>A0A4Z0C1Z0_9BURK</name>
<dbReference type="PANTHER" id="PTHR22677">
    <property type="entry name" value="ANKYRIN REPEAT DOMAIN-CONTAINING PROTEIN 60"/>
    <property type="match status" value="1"/>
</dbReference>
<dbReference type="InterPro" id="IPR039323">
    <property type="entry name" value="ANKRD_45/46/60"/>
</dbReference>
<dbReference type="OrthoDB" id="198309at2"/>
<dbReference type="RefSeq" id="WP_135283845.1">
    <property type="nucleotide sequence ID" value="NZ_SMLL01000001.1"/>
</dbReference>
<dbReference type="PROSITE" id="PS50088">
    <property type="entry name" value="ANK_REPEAT"/>
    <property type="match status" value="3"/>
</dbReference>
<dbReference type="EMBL" id="SMLL01000001">
    <property type="protein sequence ID" value="TFZ04962.1"/>
    <property type="molecule type" value="Genomic_DNA"/>
</dbReference>
<evidence type="ECO:0000313" key="2">
    <source>
        <dbReference type="EMBL" id="TFZ04962.1"/>
    </source>
</evidence>
<dbReference type="SUPFAM" id="SSF48403">
    <property type="entry name" value="Ankyrin repeat"/>
    <property type="match status" value="1"/>
</dbReference>
<accession>A0A4Z0C1Z0</accession>
<dbReference type="InterPro" id="IPR036770">
    <property type="entry name" value="Ankyrin_rpt-contain_sf"/>
</dbReference>